<comment type="caution">
    <text evidence="1">The sequence shown here is derived from an EMBL/GenBank/DDBJ whole genome shotgun (WGS) entry which is preliminary data.</text>
</comment>
<accession>A0A937CY29</accession>
<evidence type="ECO:0000313" key="2">
    <source>
        <dbReference type="Proteomes" id="UP000605848"/>
    </source>
</evidence>
<name>A0A937CY29_9HYPH</name>
<keyword evidence="2" id="KW-1185">Reference proteome</keyword>
<organism evidence="1 2">
    <name type="scientific">Microvirga aerilata</name>
    <dbReference type="NCBI Taxonomy" id="670292"/>
    <lineage>
        <taxon>Bacteria</taxon>
        <taxon>Pseudomonadati</taxon>
        <taxon>Pseudomonadota</taxon>
        <taxon>Alphaproteobacteria</taxon>
        <taxon>Hyphomicrobiales</taxon>
        <taxon>Methylobacteriaceae</taxon>
        <taxon>Microvirga</taxon>
    </lineage>
</organism>
<protein>
    <submittedName>
        <fullName evidence="1">Uncharacterized protein</fullName>
    </submittedName>
</protein>
<dbReference type="RefSeq" id="WP_202063296.1">
    <property type="nucleotide sequence ID" value="NZ_JAEQMY010000041.1"/>
</dbReference>
<dbReference type="AlphaFoldDB" id="A0A937CY29"/>
<dbReference type="Proteomes" id="UP000605848">
    <property type="component" value="Unassembled WGS sequence"/>
</dbReference>
<evidence type="ECO:0000313" key="1">
    <source>
        <dbReference type="EMBL" id="MBL0406423.1"/>
    </source>
</evidence>
<reference evidence="1" key="1">
    <citation type="submission" date="2021-01" db="EMBL/GenBank/DDBJ databases">
        <title>Microvirga sp.</title>
        <authorList>
            <person name="Kim M.K."/>
        </authorList>
    </citation>
    <scope>NUCLEOTIDE SEQUENCE</scope>
    <source>
        <strain evidence="1">5420S-16</strain>
    </source>
</reference>
<dbReference type="EMBL" id="JAEQMY010000041">
    <property type="protein sequence ID" value="MBL0406423.1"/>
    <property type="molecule type" value="Genomic_DNA"/>
</dbReference>
<proteinExistence type="predicted"/>
<sequence length="130" mass="14335">MSKQLIEAILALKDRVDVVEQNTASINQINQENLTTLVEGLTILVRRLEAVESKVDQLTAPVIVDNDGVISEVAGALRTEFNTLKANITKEVDTLKGWFHTHLNDHEINGGRTKMLSGAELTKFLDGDQP</sequence>
<gene>
    <name evidence="1" type="ORF">JKG68_20910</name>
</gene>